<keyword evidence="1" id="KW-0812">Transmembrane</keyword>
<evidence type="ECO:0000313" key="3">
    <source>
        <dbReference type="EMBL" id="SVB63131.1"/>
    </source>
</evidence>
<dbReference type="GO" id="GO:0015990">
    <property type="term" value="P:electron transport coupled proton transport"/>
    <property type="evidence" value="ECO:0007669"/>
    <property type="project" value="TreeGrafter"/>
</dbReference>
<dbReference type="GO" id="GO:0016020">
    <property type="term" value="C:membrane"/>
    <property type="evidence" value="ECO:0007669"/>
    <property type="project" value="InterPro"/>
</dbReference>
<gene>
    <name evidence="3" type="ORF">METZ01_LOCUS215985</name>
</gene>
<dbReference type="GO" id="GO:0004129">
    <property type="term" value="F:cytochrome-c oxidase activity"/>
    <property type="evidence" value="ECO:0007669"/>
    <property type="project" value="InterPro"/>
</dbReference>
<dbReference type="Pfam" id="PF00115">
    <property type="entry name" value="COX1"/>
    <property type="match status" value="1"/>
</dbReference>
<dbReference type="GO" id="GO:0020037">
    <property type="term" value="F:heme binding"/>
    <property type="evidence" value="ECO:0007669"/>
    <property type="project" value="InterPro"/>
</dbReference>
<reference evidence="3" key="1">
    <citation type="submission" date="2018-05" db="EMBL/GenBank/DDBJ databases">
        <authorList>
            <person name="Lanie J.A."/>
            <person name="Ng W.-L."/>
            <person name="Kazmierczak K.M."/>
            <person name="Andrzejewski T.M."/>
            <person name="Davidsen T.M."/>
            <person name="Wayne K.J."/>
            <person name="Tettelin H."/>
            <person name="Glass J.I."/>
            <person name="Rusch D."/>
            <person name="Podicherti R."/>
            <person name="Tsui H.-C.T."/>
            <person name="Winkler M.E."/>
        </authorList>
    </citation>
    <scope>NUCLEOTIDE SEQUENCE</scope>
</reference>
<feature type="transmembrane region" description="Helical" evidence="1">
    <location>
        <begin position="96"/>
        <end position="117"/>
    </location>
</feature>
<dbReference type="SUPFAM" id="SSF81442">
    <property type="entry name" value="Cytochrome c oxidase subunit I-like"/>
    <property type="match status" value="1"/>
</dbReference>
<feature type="transmembrane region" description="Helical" evidence="1">
    <location>
        <begin position="25"/>
        <end position="45"/>
    </location>
</feature>
<dbReference type="InterPro" id="IPR023616">
    <property type="entry name" value="Cyt_c_oxase-like_su1_dom"/>
</dbReference>
<dbReference type="PROSITE" id="PS50855">
    <property type="entry name" value="COX1"/>
    <property type="match status" value="1"/>
</dbReference>
<evidence type="ECO:0000259" key="2">
    <source>
        <dbReference type="PROSITE" id="PS50855"/>
    </source>
</evidence>
<dbReference type="InterPro" id="IPR036927">
    <property type="entry name" value="Cyt_c_oxase-like_su1_sf"/>
</dbReference>
<name>A0A382FMD6_9ZZZZ</name>
<dbReference type="InterPro" id="IPR000883">
    <property type="entry name" value="Cyt_C_Oxase_1"/>
</dbReference>
<dbReference type="GO" id="GO:0009060">
    <property type="term" value="P:aerobic respiration"/>
    <property type="evidence" value="ECO:0007669"/>
    <property type="project" value="InterPro"/>
</dbReference>
<sequence length="145" mass="15729">MWSGNDRIINPDIYNQMFIMHDTDMIFFAITPLLIGAFGNFIIPIQIGVPDIAFPKLNMLSFWAMFLGSVVVLSSFCLPTGTAASGWTSYPPLSPPASGIPGFGGLNIIPLGFLILVPLRPIRHIYHVISVSGQGIFGIKFLGSC</sequence>
<organism evidence="3">
    <name type="scientific">marine metagenome</name>
    <dbReference type="NCBI Taxonomy" id="408172"/>
    <lineage>
        <taxon>unclassified sequences</taxon>
        <taxon>metagenomes</taxon>
        <taxon>ecological metagenomes</taxon>
    </lineage>
</organism>
<dbReference type="EMBL" id="UINC01050316">
    <property type="protein sequence ID" value="SVB63131.1"/>
    <property type="molecule type" value="Genomic_DNA"/>
</dbReference>
<dbReference type="GO" id="GO:0022904">
    <property type="term" value="P:respiratory electron transport chain"/>
    <property type="evidence" value="ECO:0007669"/>
    <property type="project" value="TreeGrafter"/>
</dbReference>
<dbReference type="PANTHER" id="PTHR10422:SF18">
    <property type="entry name" value="CYTOCHROME C OXIDASE SUBUNIT 1"/>
    <property type="match status" value="1"/>
</dbReference>
<proteinExistence type="predicted"/>
<feature type="domain" description="Cytochrome oxidase subunit I profile" evidence="2">
    <location>
        <begin position="1"/>
        <end position="94"/>
    </location>
</feature>
<feature type="non-terminal residue" evidence="3">
    <location>
        <position position="145"/>
    </location>
</feature>
<keyword evidence="1" id="KW-0472">Membrane</keyword>
<keyword evidence="1" id="KW-1133">Transmembrane helix</keyword>
<dbReference type="Gene3D" id="1.20.210.10">
    <property type="entry name" value="Cytochrome c oxidase-like, subunit I domain"/>
    <property type="match status" value="1"/>
</dbReference>
<accession>A0A382FMD6</accession>
<dbReference type="PANTHER" id="PTHR10422">
    <property type="entry name" value="CYTOCHROME C OXIDASE SUBUNIT 1"/>
    <property type="match status" value="1"/>
</dbReference>
<evidence type="ECO:0000256" key="1">
    <source>
        <dbReference type="SAM" id="Phobius"/>
    </source>
</evidence>
<dbReference type="PRINTS" id="PR01165">
    <property type="entry name" value="CYCOXIDASEI"/>
</dbReference>
<dbReference type="AlphaFoldDB" id="A0A382FMD6"/>
<protein>
    <recommendedName>
        <fullName evidence="2">Cytochrome oxidase subunit I profile domain-containing protein</fullName>
    </recommendedName>
</protein>
<feature type="transmembrane region" description="Helical" evidence="1">
    <location>
        <begin position="57"/>
        <end position="76"/>
    </location>
</feature>